<organism evidence="1 2">
    <name type="scientific">Entomophthora muscae</name>
    <dbReference type="NCBI Taxonomy" id="34485"/>
    <lineage>
        <taxon>Eukaryota</taxon>
        <taxon>Fungi</taxon>
        <taxon>Fungi incertae sedis</taxon>
        <taxon>Zoopagomycota</taxon>
        <taxon>Entomophthoromycotina</taxon>
        <taxon>Entomophthoromycetes</taxon>
        <taxon>Entomophthorales</taxon>
        <taxon>Entomophthoraceae</taxon>
        <taxon>Entomophthora</taxon>
    </lineage>
</organism>
<proteinExistence type="predicted"/>
<protein>
    <submittedName>
        <fullName evidence="1">Uncharacterized protein</fullName>
    </submittedName>
</protein>
<evidence type="ECO:0000313" key="1">
    <source>
        <dbReference type="EMBL" id="KAJ9057246.1"/>
    </source>
</evidence>
<dbReference type="Proteomes" id="UP001165960">
    <property type="component" value="Unassembled WGS sequence"/>
</dbReference>
<name>A0ACC2S510_9FUNG</name>
<sequence>MGLSGLVTGVSGGTINPYCSASFPSADTYNGLENYELISVHLMTRHGDRAPITKFPTGSEESSGPAARWVCSPGDISNSNVTIQGMSSIKDIRFEEGGVCSKDHLTDKGIHQLAQLGKELRQIYKEQLADGVFVNTTWTQRTYWSAVALMSGLLDSKHPKFVIHSKPLKKDGLIHLYDKCRLGKHLSEEFIKTNEFQSANAFLVKVANDYGLKFRDHPLAAYLAVDNLRCLDCHQMSLPSSKPDKSTIYKATDGFIKAMFFPASSSAQLHRMLIGTYLKDLKQQLQHPRKETMPRFFYTSAHDVSISALLSSLNFTSTGTLPYASNFITELWAKKSNCRSRRNSKHVRFLYNGKVVSPPWCQAVCPLETLLNYIGQLGIHVSNESHPEFFFESECE</sequence>
<evidence type="ECO:0000313" key="2">
    <source>
        <dbReference type="Proteomes" id="UP001165960"/>
    </source>
</evidence>
<accession>A0ACC2S510</accession>
<gene>
    <name evidence="1" type="ORF">DSO57_1024454</name>
</gene>
<keyword evidence="2" id="KW-1185">Reference proteome</keyword>
<comment type="caution">
    <text evidence="1">The sequence shown here is derived from an EMBL/GenBank/DDBJ whole genome shotgun (WGS) entry which is preliminary data.</text>
</comment>
<dbReference type="EMBL" id="QTSX02005812">
    <property type="protein sequence ID" value="KAJ9057246.1"/>
    <property type="molecule type" value="Genomic_DNA"/>
</dbReference>
<reference evidence="1" key="1">
    <citation type="submission" date="2022-04" db="EMBL/GenBank/DDBJ databases">
        <title>Genome of the entomopathogenic fungus Entomophthora muscae.</title>
        <authorList>
            <person name="Elya C."/>
            <person name="Lovett B.R."/>
            <person name="Lee E."/>
            <person name="Macias A.M."/>
            <person name="Hajek A.E."/>
            <person name="De Bivort B.L."/>
            <person name="Kasson M.T."/>
            <person name="De Fine Licht H.H."/>
            <person name="Stajich J.E."/>
        </authorList>
    </citation>
    <scope>NUCLEOTIDE SEQUENCE</scope>
    <source>
        <strain evidence="1">Berkeley</strain>
    </source>
</reference>